<evidence type="ECO:0000313" key="2">
    <source>
        <dbReference type="EMBL" id="KIX93911.1"/>
    </source>
</evidence>
<feature type="region of interest" description="Disordered" evidence="1">
    <location>
        <begin position="45"/>
        <end position="68"/>
    </location>
</feature>
<feature type="region of interest" description="Disordered" evidence="1">
    <location>
        <begin position="235"/>
        <end position="282"/>
    </location>
</feature>
<reference evidence="2 3" key="1">
    <citation type="submission" date="2015-01" db="EMBL/GenBank/DDBJ databases">
        <title>The Genome Sequence of Fonsecaea multimorphosa CBS 102226.</title>
        <authorList>
            <consortium name="The Broad Institute Genomics Platform"/>
            <person name="Cuomo C."/>
            <person name="de Hoog S."/>
            <person name="Gorbushina A."/>
            <person name="Stielow B."/>
            <person name="Teixiera M."/>
            <person name="Abouelleil A."/>
            <person name="Chapman S.B."/>
            <person name="Priest M."/>
            <person name="Young S.K."/>
            <person name="Wortman J."/>
            <person name="Nusbaum C."/>
            <person name="Birren B."/>
        </authorList>
    </citation>
    <scope>NUCLEOTIDE SEQUENCE [LARGE SCALE GENOMIC DNA]</scope>
    <source>
        <strain evidence="2 3">CBS 102226</strain>
    </source>
</reference>
<keyword evidence="3" id="KW-1185">Reference proteome</keyword>
<dbReference type="AlphaFoldDB" id="A0A0D2I9T6"/>
<feature type="region of interest" description="Disordered" evidence="1">
    <location>
        <begin position="103"/>
        <end position="162"/>
    </location>
</feature>
<sequence>MSVRIPMRNPIDVRVGRHSAGGMYPFPYVARKSVLTSVSRDLLSRHGKAWPSSDNHKSLPVSRSRGVQVNDQLQTAETGPAHRGSNVSLDFLDVSSLQTTRDDACVDPLRAPPTDSNPGRADKGSFHNASVEPQPASSSIAESQKHFPEQNPCQESAQDQVRNDRVVLWAGEQEGRMINGDNSNDLMRQGASYNPVWPSGVDNYNFSLGDLDLPSHLPPSDFQGEHTMPSLVSNISQDERSEEIPLADPAGTSGTSGKQPNEDDYNFSRFASGLPSLQPSLPEASTDNSLLIDDHVPHRPWWRISSSEYYDILQKVQSF</sequence>
<name>A0A0D2I9T6_9EURO</name>
<accession>A0A0D2I9T6</accession>
<gene>
    <name evidence="2" type="ORF">Z520_10248</name>
</gene>
<dbReference type="GeneID" id="27715994"/>
<dbReference type="EMBL" id="KN848090">
    <property type="protein sequence ID" value="KIX93911.1"/>
    <property type="molecule type" value="Genomic_DNA"/>
</dbReference>
<evidence type="ECO:0000313" key="3">
    <source>
        <dbReference type="Proteomes" id="UP000053411"/>
    </source>
</evidence>
<dbReference type="VEuPathDB" id="FungiDB:Z520_10248"/>
<feature type="compositionally biased region" description="Polar residues" evidence="1">
    <location>
        <begin position="151"/>
        <end position="160"/>
    </location>
</feature>
<organism evidence="2 3">
    <name type="scientific">Fonsecaea multimorphosa CBS 102226</name>
    <dbReference type="NCBI Taxonomy" id="1442371"/>
    <lineage>
        <taxon>Eukaryota</taxon>
        <taxon>Fungi</taxon>
        <taxon>Dikarya</taxon>
        <taxon>Ascomycota</taxon>
        <taxon>Pezizomycotina</taxon>
        <taxon>Eurotiomycetes</taxon>
        <taxon>Chaetothyriomycetidae</taxon>
        <taxon>Chaetothyriales</taxon>
        <taxon>Herpotrichiellaceae</taxon>
        <taxon>Fonsecaea</taxon>
    </lineage>
</organism>
<evidence type="ECO:0000256" key="1">
    <source>
        <dbReference type="SAM" id="MobiDB-lite"/>
    </source>
</evidence>
<protein>
    <submittedName>
        <fullName evidence="2">Uncharacterized protein</fullName>
    </submittedName>
</protein>
<dbReference type="RefSeq" id="XP_016628034.1">
    <property type="nucleotide sequence ID" value="XM_016780741.1"/>
</dbReference>
<proteinExistence type="predicted"/>
<dbReference type="Proteomes" id="UP000053411">
    <property type="component" value="Unassembled WGS sequence"/>
</dbReference>